<dbReference type="Proteomes" id="UP000612746">
    <property type="component" value="Unassembled WGS sequence"/>
</dbReference>
<feature type="repeat" description="TPR" evidence="8">
    <location>
        <begin position="596"/>
        <end position="629"/>
    </location>
</feature>
<evidence type="ECO:0000256" key="5">
    <source>
        <dbReference type="ARBA" id="ARBA00022737"/>
    </source>
</evidence>
<name>A0A8H7UL79_9FUNG</name>
<dbReference type="GO" id="GO:0005052">
    <property type="term" value="F:peroxisome matrix targeting signal-1 binding"/>
    <property type="evidence" value="ECO:0007669"/>
    <property type="project" value="TreeGrafter"/>
</dbReference>
<dbReference type="PROSITE" id="PS50005">
    <property type="entry name" value="TPR"/>
    <property type="match status" value="2"/>
</dbReference>
<dbReference type="InterPro" id="IPR011990">
    <property type="entry name" value="TPR-like_helical_dom_sf"/>
</dbReference>
<dbReference type="SUPFAM" id="SSF48452">
    <property type="entry name" value="TPR-like"/>
    <property type="match status" value="1"/>
</dbReference>
<dbReference type="GO" id="GO:0005778">
    <property type="term" value="C:peroxisomal membrane"/>
    <property type="evidence" value="ECO:0007669"/>
    <property type="project" value="TreeGrafter"/>
</dbReference>
<organism evidence="10 11">
    <name type="scientific">Umbelopsis vinacea</name>
    <dbReference type="NCBI Taxonomy" id="44442"/>
    <lineage>
        <taxon>Eukaryota</taxon>
        <taxon>Fungi</taxon>
        <taxon>Fungi incertae sedis</taxon>
        <taxon>Mucoromycota</taxon>
        <taxon>Mucoromycotina</taxon>
        <taxon>Umbelopsidomycetes</taxon>
        <taxon>Umbelopsidales</taxon>
        <taxon>Umbelopsidaceae</taxon>
        <taxon>Umbelopsis</taxon>
    </lineage>
</organism>
<dbReference type="OrthoDB" id="10006023at2759"/>
<dbReference type="PANTHER" id="PTHR10130">
    <property type="entry name" value="PEROXISOMAL TARGETING SIGNAL 1 RECEPTOR PEX5"/>
    <property type="match status" value="1"/>
</dbReference>
<protein>
    <recommendedName>
        <fullName evidence="12">Peroxin-5</fullName>
    </recommendedName>
</protein>
<keyword evidence="7" id="KW-0576">Peroxisome</keyword>
<sequence>MRRMRNVRVQWLLAAGAEWVPLDPVANQQIEQWWFNHTRGYLRIQAFGGYPVYVDAANLTKQKALYSSNDSFNSSSSMAFSPLAGNGADCGPSNPMAGLMKQFHQDRSLQQDRFVQDRGGESSRSAFRSRNQSRPMGSSQQLTEEFFREEAMEKGPHNRFEFSELGKELENIHPGMTEAPEWATDFMREQPVIMNDRHQMEEFDNAFQQHFTHHMCEHQHQHGAGVDWETEFANQEDSWAAEFSKQETENVMAGSEKEALAKTAGMLLESIDMESNPKFKSSNFLQFMRQLRDSEVSIEGSKVVPANGESSWASEFAGGGETSGNWASEFNQGAKDGNMWSEEFAKGAERGWVEDFTSGPATTVAEPINVSEDWATEFTNDPVNAAQMEEAFAKGTEFQDWVQQYQANIAHLKTAQDAEWEGMQKDWEKYKPDQGLGYRASNPEFDEYGFHPTNPYLSRAMPIDVNHAHNLSDSILALEAKLQLNPSDASSWQQLGFRQQENERDGAAIAALRKAVTMDPTLLDAWLALAVSYTNENCRADAYDCLEAWLQNNEKYKHISRSHGLKGKMVGADRHTFVTDLFLEAARSSPGEEMDADVQVGLGVLFNVSEEYQKAIDCFKAALASRPQDYLLWNKLGATLANSHETSAAIDAYFNALEINPSYIRARYNLAISCINLGQHKEAAEHLLTALALQQSSESTATDTPLIDENGNQYTVPGGMSDNVWDSLRMVMFMMNRQDLAAHCDGRNLEAFRGIYDF</sequence>
<comment type="subcellular location">
    <subcellularLocation>
        <location evidence="2">Cytoplasm</location>
    </subcellularLocation>
    <subcellularLocation>
        <location evidence="1">Peroxisome</location>
    </subcellularLocation>
</comment>
<dbReference type="SMART" id="SM00028">
    <property type="entry name" value="TPR"/>
    <property type="match status" value="5"/>
</dbReference>
<dbReference type="AlphaFoldDB" id="A0A8H7UL79"/>
<dbReference type="GO" id="GO:0005829">
    <property type="term" value="C:cytosol"/>
    <property type="evidence" value="ECO:0007669"/>
    <property type="project" value="TreeGrafter"/>
</dbReference>
<dbReference type="GO" id="GO:0016560">
    <property type="term" value="P:protein import into peroxisome matrix, docking"/>
    <property type="evidence" value="ECO:0007669"/>
    <property type="project" value="TreeGrafter"/>
</dbReference>
<evidence type="ECO:0000313" key="10">
    <source>
        <dbReference type="EMBL" id="KAG2182949.1"/>
    </source>
</evidence>
<dbReference type="EMBL" id="JAEPRA010000007">
    <property type="protein sequence ID" value="KAG2182949.1"/>
    <property type="molecule type" value="Genomic_DNA"/>
</dbReference>
<feature type="region of interest" description="Disordered" evidence="9">
    <location>
        <begin position="113"/>
        <end position="141"/>
    </location>
</feature>
<comment type="similarity">
    <text evidence="3">Belongs to the peroxisomal targeting signal receptor family.</text>
</comment>
<comment type="caution">
    <text evidence="10">The sequence shown here is derived from an EMBL/GenBank/DDBJ whole genome shotgun (WGS) entry which is preliminary data.</text>
</comment>
<evidence type="ECO:0000256" key="6">
    <source>
        <dbReference type="ARBA" id="ARBA00022803"/>
    </source>
</evidence>
<evidence type="ECO:0008006" key="12">
    <source>
        <dbReference type="Google" id="ProtNLM"/>
    </source>
</evidence>
<evidence type="ECO:0000256" key="2">
    <source>
        <dbReference type="ARBA" id="ARBA00004496"/>
    </source>
</evidence>
<feature type="compositionally biased region" description="Polar residues" evidence="9">
    <location>
        <begin position="122"/>
        <end position="141"/>
    </location>
</feature>
<keyword evidence="11" id="KW-1185">Reference proteome</keyword>
<keyword evidence="5" id="KW-0677">Repeat</keyword>
<feature type="repeat" description="TPR" evidence="8">
    <location>
        <begin position="630"/>
        <end position="663"/>
    </location>
</feature>
<proteinExistence type="inferred from homology"/>
<accession>A0A8H7UL79</accession>
<evidence type="ECO:0000256" key="9">
    <source>
        <dbReference type="SAM" id="MobiDB-lite"/>
    </source>
</evidence>
<evidence type="ECO:0000313" key="11">
    <source>
        <dbReference type="Proteomes" id="UP000612746"/>
    </source>
</evidence>
<evidence type="ECO:0000256" key="4">
    <source>
        <dbReference type="ARBA" id="ARBA00022490"/>
    </source>
</evidence>
<dbReference type="InterPro" id="IPR024111">
    <property type="entry name" value="PEX5/PEX5L"/>
</dbReference>
<keyword evidence="6 8" id="KW-0802">TPR repeat</keyword>
<keyword evidence="4" id="KW-0963">Cytoplasm</keyword>
<dbReference type="InterPro" id="IPR019734">
    <property type="entry name" value="TPR_rpt"/>
</dbReference>
<evidence type="ECO:0000256" key="7">
    <source>
        <dbReference type="ARBA" id="ARBA00023140"/>
    </source>
</evidence>
<evidence type="ECO:0000256" key="8">
    <source>
        <dbReference type="PROSITE-ProRule" id="PRU00339"/>
    </source>
</evidence>
<dbReference type="PANTHER" id="PTHR10130:SF0">
    <property type="entry name" value="GH08708P"/>
    <property type="match status" value="1"/>
</dbReference>
<gene>
    <name evidence="10" type="ORF">INT44_005930</name>
</gene>
<evidence type="ECO:0000256" key="3">
    <source>
        <dbReference type="ARBA" id="ARBA00005348"/>
    </source>
</evidence>
<dbReference type="Gene3D" id="1.25.40.10">
    <property type="entry name" value="Tetratricopeptide repeat domain"/>
    <property type="match status" value="1"/>
</dbReference>
<dbReference type="Pfam" id="PF13181">
    <property type="entry name" value="TPR_8"/>
    <property type="match status" value="1"/>
</dbReference>
<reference evidence="10" key="1">
    <citation type="submission" date="2020-12" db="EMBL/GenBank/DDBJ databases">
        <title>Metabolic potential, ecology and presence of endohyphal bacteria is reflected in genomic diversity of Mucoromycotina.</title>
        <authorList>
            <person name="Muszewska A."/>
            <person name="Okrasinska A."/>
            <person name="Steczkiewicz K."/>
            <person name="Drgas O."/>
            <person name="Orlowska M."/>
            <person name="Perlinska-Lenart U."/>
            <person name="Aleksandrzak-Piekarczyk T."/>
            <person name="Szatraj K."/>
            <person name="Zielenkiewicz U."/>
            <person name="Pilsyk S."/>
            <person name="Malc E."/>
            <person name="Mieczkowski P."/>
            <person name="Kruszewska J.S."/>
            <person name="Biernat P."/>
            <person name="Pawlowska J."/>
        </authorList>
    </citation>
    <scope>NUCLEOTIDE SEQUENCE</scope>
    <source>
        <strain evidence="10">WA0000051536</strain>
    </source>
</reference>
<evidence type="ECO:0000256" key="1">
    <source>
        <dbReference type="ARBA" id="ARBA00004275"/>
    </source>
</evidence>